<protein>
    <recommendedName>
        <fullName evidence="1">DUF6924 domain-containing protein</fullName>
    </recommendedName>
</protein>
<dbReference type="InterPro" id="IPR053832">
    <property type="entry name" value="DUF6924"/>
</dbReference>
<accession>A0ABS1VNW7</accession>
<evidence type="ECO:0000313" key="3">
    <source>
        <dbReference type="Proteomes" id="UP000598996"/>
    </source>
</evidence>
<reference evidence="2 3" key="1">
    <citation type="submission" date="2021-01" db="EMBL/GenBank/DDBJ databases">
        <title>Actinoplanes sp. nov. LDG1-01 isolated from lichen.</title>
        <authorList>
            <person name="Saeng-In P."/>
            <person name="Phongsopitanun W."/>
            <person name="Kanchanasin P."/>
            <person name="Yuki M."/>
            <person name="Kudo T."/>
            <person name="Ohkuma M."/>
            <person name="Tanasupawat S."/>
        </authorList>
    </citation>
    <scope>NUCLEOTIDE SEQUENCE [LARGE SCALE GENOMIC DNA]</scope>
    <source>
        <strain evidence="2 3">LDG1-01</strain>
    </source>
</reference>
<comment type="caution">
    <text evidence="2">The sequence shown here is derived from an EMBL/GenBank/DDBJ whole genome shotgun (WGS) entry which is preliminary data.</text>
</comment>
<gene>
    <name evidence="2" type="ORF">JKJ07_16090</name>
</gene>
<sequence length="135" mass="14758">MNGSLPEPEDLTSLVLRTDFADDRAWAALREAVGDDDATFVDDRRYEGVTVAELVEADRAAPDVEKVVYVFLADGTTMTDAERPLLAVDLHDGRTLRLPPRWFEDMSANLCLGNVDFDEFAGSADESGTYRGVGG</sequence>
<proteinExistence type="predicted"/>
<dbReference type="Proteomes" id="UP000598996">
    <property type="component" value="Unassembled WGS sequence"/>
</dbReference>
<keyword evidence="3" id="KW-1185">Reference proteome</keyword>
<organism evidence="2 3">
    <name type="scientific">Paractinoplanes lichenicola</name>
    <dbReference type="NCBI Taxonomy" id="2802976"/>
    <lineage>
        <taxon>Bacteria</taxon>
        <taxon>Bacillati</taxon>
        <taxon>Actinomycetota</taxon>
        <taxon>Actinomycetes</taxon>
        <taxon>Micromonosporales</taxon>
        <taxon>Micromonosporaceae</taxon>
        <taxon>Paractinoplanes</taxon>
    </lineage>
</organism>
<evidence type="ECO:0000313" key="2">
    <source>
        <dbReference type="EMBL" id="MBL7255824.1"/>
    </source>
</evidence>
<dbReference type="RefSeq" id="WP_202992326.1">
    <property type="nucleotide sequence ID" value="NZ_JAENHO010000004.1"/>
</dbReference>
<name>A0ABS1VNW7_9ACTN</name>
<dbReference type="Pfam" id="PF21962">
    <property type="entry name" value="DUF6924"/>
    <property type="match status" value="1"/>
</dbReference>
<dbReference type="EMBL" id="JAENHO010000004">
    <property type="protein sequence ID" value="MBL7255824.1"/>
    <property type="molecule type" value="Genomic_DNA"/>
</dbReference>
<feature type="domain" description="DUF6924" evidence="1">
    <location>
        <begin position="12"/>
        <end position="132"/>
    </location>
</feature>
<evidence type="ECO:0000259" key="1">
    <source>
        <dbReference type="Pfam" id="PF21962"/>
    </source>
</evidence>